<feature type="region of interest" description="Disordered" evidence="1">
    <location>
        <begin position="1"/>
        <end position="23"/>
    </location>
</feature>
<organism evidence="3 4">
    <name type="scientific">Nocardiopsis suaedae</name>
    <dbReference type="NCBI Taxonomy" id="3018444"/>
    <lineage>
        <taxon>Bacteria</taxon>
        <taxon>Bacillati</taxon>
        <taxon>Actinomycetota</taxon>
        <taxon>Actinomycetes</taxon>
        <taxon>Streptosporangiales</taxon>
        <taxon>Nocardiopsidaceae</taxon>
        <taxon>Nocardiopsis</taxon>
    </lineage>
</organism>
<dbReference type="InterPro" id="IPR053140">
    <property type="entry name" value="GDSL_Rv0518-like"/>
</dbReference>
<name>A0ABT4TTT3_9ACTN</name>
<protein>
    <submittedName>
        <fullName evidence="3">GDSL-type esterase/lipase family protein</fullName>
    </submittedName>
</protein>
<dbReference type="PANTHER" id="PTHR43784">
    <property type="entry name" value="GDSL-LIKE LIPASE/ACYLHYDROLASE, PUTATIVE (AFU_ORTHOLOGUE AFUA_2G00820)-RELATED"/>
    <property type="match status" value="1"/>
</dbReference>
<comment type="caution">
    <text evidence="3">The sequence shown here is derived from an EMBL/GenBank/DDBJ whole genome shotgun (WGS) entry which is preliminary data.</text>
</comment>
<dbReference type="Pfam" id="PF13472">
    <property type="entry name" value="Lipase_GDSL_2"/>
    <property type="match status" value="1"/>
</dbReference>
<dbReference type="InterPro" id="IPR036514">
    <property type="entry name" value="SGNH_hydro_sf"/>
</dbReference>
<proteinExistence type="predicted"/>
<dbReference type="Gene3D" id="3.40.50.1110">
    <property type="entry name" value="SGNH hydrolase"/>
    <property type="match status" value="1"/>
</dbReference>
<dbReference type="PANTHER" id="PTHR43784:SF2">
    <property type="entry name" value="GDSL-LIKE LIPASE_ACYLHYDROLASE, PUTATIVE (AFU_ORTHOLOGUE AFUA_2G00820)-RELATED"/>
    <property type="match status" value="1"/>
</dbReference>
<feature type="domain" description="SGNH hydrolase-type esterase" evidence="2">
    <location>
        <begin position="198"/>
        <end position="398"/>
    </location>
</feature>
<dbReference type="SUPFAM" id="SSF52266">
    <property type="entry name" value="SGNH hydrolase"/>
    <property type="match status" value="1"/>
</dbReference>
<dbReference type="CDD" id="cd01830">
    <property type="entry name" value="XynE_like"/>
    <property type="match status" value="1"/>
</dbReference>
<evidence type="ECO:0000313" key="3">
    <source>
        <dbReference type="EMBL" id="MDA2807567.1"/>
    </source>
</evidence>
<keyword evidence="4" id="KW-1185">Reference proteome</keyword>
<evidence type="ECO:0000313" key="4">
    <source>
        <dbReference type="Proteomes" id="UP001165685"/>
    </source>
</evidence>
<dbReference type="RefSeq" id="WP_270680195.1">
    <property type="nucleotide sequence ID" value="NZ_JAQFWP010000058.1"/>
</dbReference>
<evidence type="ECO:0000259" key="2">
    <source>
        <dbReference type="Pfam" id="PF13472"/>
    </source>
</evidence>
<gene>
    <name evidence="3" type="ORF">O4U47_23865</name>
</gene>
<reference evidence="3" key="1">
    <citation type="submission" date="2023-01" db="EMBL/GenBank/DDBJ databases">
        <title>Draft genome sequence of Nocardiopsis sp. LSu2-4 isolated from halophytes.</title>
        <authorList>
            <person name="Duangmal K."/>
            <person name="Chantavorakit T."/>
        </authorList>
    </citation>
    <scope>NUCLEOTIDE SEQUENCE</scope>
    <source>
        <strain evidence="3">LSu2-4</strain>
    </source>
</reference>
<accession>A0ABT4TTT3</accession>
<sequence length="409" mass="42474">MTMKSAVDPRSGPEDSAPDTTPWVPWVRTWGASPQAPDDSVGFVEPFENATLRHVVRISGGGRRVRLRISNEYGTAPLTIGAARVAIADTDGGVPDGSVHAVAFSGRPAITVPAGAPVLSDPVDLPAPALSRLAISLYLPGRVDTPTCHGTFHTLGWLIPGDAAASASLPEEAAPLSAQALITAVEVQPGAPTRALAVLGDSRVDGTGSTPGADRRWTDLLAERLAARGGRTTCVVNQGIGGNRMLADGIGTAALARFDRDVLATPGLGHTVIAVGNDLVFSFAPRTAETAGFLDMLSGGPVTADDIIAAHLQPAARARAHGVKSYAATIAPYGGSEMYSPEGERARRRVNSWIRTSGAFDGVLDFDAAWRDPDDPARIRSGLHAGDHIHGNDAGYAALARSIDLSLFD</sequence>
<dbReference type="EMBL" id="JAQFWP010000058">
    <property type="protein sequence ID" value="MDA2807567.1"/>
    <property type="molecule type" value="Genomic_DNA"/>
</dbReference>
<dbReference type="InterPro" id="IPR013830">
    <property type="entry name" value="SGNH_hydro"/>
</dbReference>
<evidence type="ECO:0000256" key="1">
    <source>
        <dbReference type="SAM" id="MobiDB-lite"/>
    </source>
</evidence>
<dbReference type="Proteomes" id="UP001165685">
    <property type="component" value="Unassembled WGS sequence"/>
</dbReference>